<name>A0A6I4ISN3_9FLAO</name>
<proteinExistence type="predicted"/>
<keyword evidence="2" id="KW-1185">Reference proteome</keyword>
<dbReference type="RefSeq" id="WP_140997758.1">
    <property type="nucleotide sequence ID" value="NZ_VDCZ01000006.1"/>
</dbReference>
<protein>
    <submittedName>
        <fullName evidence="1">Uncharacterized protein</fullName>
    </submittedName>
</protein>
<gene>
    <name evidence="1" type="ORF">GOQ30_09425</name>
</gene>
<sequence>MSKYLLLFIFTLNSFCVLGQKREFYLNDDLNYISKNEFEKVEEEELTYTLRFDLDTCFMNVKVARLKTGKIDPNLYNTIQKNVLSGNPISNDYEILLINFYSGNDACSTKSYKENFAKKYNKFHKDIEATTSIKQVFTYSSNDKIEDFGKKINWQLDTNSLIEKNFFPIHYPCSGYVVIDNLGNYFCERGEYCYSQSFVNSLKEALQNKSLLTILKF</sequence>
<reference evidence="2" key="1">
    <citation type="submission" date="2019-05" db="EMBL/GenBank/DDBJ databases">
        <title>Flavobacterium profundi sp. nov., isolated from a deep-sea seamount.</title>
        <authorList>
            <person name="Zhang D.-C."/>
        </authorList>
    </citation>
    <scope>NUCLEOTIDE SEQUENCE [LARGE SCALE GENOMIC DNA]</scope>
    <source>
        <strain evidence="2">TP390</strain>
    </source>
</reference>
<evidence type="ECO:0000313" key="2">
    <source>
        <dbReference type="Proteomes" id="UP000431264"/>
    </source>
</evidence>
<dbReference type="Proteomes" id="UP000431264">
    <property type="component" value="Unassembled WGS sequence"/>
</dbReference>
<dbReference type="AlphaFoldDB" id="A0A6I4ISN3"/>
<dbReference type="EMBL" id="WQLW01000006">
    <property type="protein sequence ID" value="MVO09377.1"/>
    <property type="molecule type" value="Genomic_DNA"/>
</dbReference>
<dbReference type="OrthoDB" id="823362at2"/>
<evidence type="ECO:0000313" key="1">
    <source>
        <dbReference type="EMBL" id="MVO09377.1"/>
    </source>
</evidence>
<comment type="caution">
    <text evidence="1">The sequence shown here is derived from an EMBL/GenBank/DDBJ whole genome shotgun (WGS) entry which is preliminary data.</text>
</comment>
<organism evidence="1 2">
    <name type="scientific">Flavobacterium profundi</name>
    <dbReference type="NCBI Taxonomy" id="1774945"/>
    <lineage>
        <taxon>Bacteria</taxon>
        <taxon>Pseudomonadati</taxon>
        <taxon>Bacteroidota</taxon>
        <taxon>Flavobacteriia</taxon>
        <taxon>Flavobacteriales</taxon>
        <taxon>Flavobacteriaceae</taxon>
        <taxon>Flavobacterium</taxon>
    </lineage>
</organism>
<accession>A0A6I4ISN3</accession>